<dbReference type="AlphaFoldDB" id="A0A0M3K354"/>
<gene>
    <name evidence="1" type="ORF">ASIM_LOCUS14800</name>
</gene>
<dbReference type="WBParaSite" id="ASIM_0001539101-mRNA-1">
    <property type="protein sequence ID" value="ASIM_0001539101-mRNA-1"/>
    <property type="gene ID" value="ASIM_0001539101"/>
</dbReference>
<sequence length="79" mass="9002">MKEWAVGVMIEATSTSGEDNVACTELSGCFKCLEYVQLSLTLFVRGDNIPTKYQIATENAMQVLKVFKDIEKRTERYRC</sequence>
<name>A0A0M3K354_ANISI</name>
<reference evidence="3" key="1">
    <citation type="submission" date="2017-02" db="UniProtKB">
        <authorList>
            <consortium name="WormBaseParasite"/>
        </authorList>
    </citation>
    <scope>IDENTIFICATION</scope>
</reference>
<keyword evidence="2" id="KW-1185">Reference proteome</keyword>
<organism evidence="3">
    <name type="scientific">Anisakis simplex</name>
    <name type="common">Herring worm</name>
    <dbReference type="NCBI Taxonomy" id="6269"/>
    <lineage>
        <taxon>Eukaryota</taxon>
        <taxon>Metazoa</taxon>
        <taxon>Ecdysozoa</taxon>
        <taxon>Nematoda</taxon>
        <taxon>Chromadorea</taxon>
        <taxon>Rhabditida</taxon>
        <taxon>Spirurina</taxon>
        <taxon>Ascaridomorpha</taxon>
        <taxon>Ascaridoidea</taxon>
        <taxon>Anisakidae</taxon>
        <taxon>Anisakis</taxon>
        <taxon>Anisakis simplex complex</taxon>
    </lineage>
</organism>
<protein>
    <submittedName>
        <fullName evidence="3">Ovule protein</fullName>
    </submittedName>
</protein>
<dbReference type="EMBL" id="UYRR01031936">
    <property type="protein sequence ID" value="VDK53374.1"/>
    <property type="molecule type" value="Genomic_DNA"/>
</dbReference>
<accession>A0A0M3K354</accession>
<evidence type="ECO:0000313" key="2">
    <source>
        <dbReference type="Proteomes" id="UP000267096"/>
    </source>
</evidence>
<proteinExistence type="predicted"/>
<evidence type="ECO:0000313" key="1">
    <source>
        <dbReference type="EMBL" id="VDK53374.1"/>
    </source>
</evidence>
<dbReference type="Proteomes" id="UP000267096">
    <property type="component" value="Unassembled WGS sequence"/>
</dbReference>
<evidence type="ECO:0000313" key="3">
    <source>
        <dbReference type="WBParaSite" id="ASIM_0001539101-mRNA-1"/>
    </source>
</evidence>
<reference evidence="1 2" key="2">
    <citation type="submission" date="2018-11" db="EMBL/GenBank/DDBJ databases">
        <authorList>
            <consortium name="Pathogen Informatics"/>
        </authorList>
    </citation>
    <scope>NUCLEOTIDE SEQUENCE [LARGE SCALE GENOMIC DNA]</scope>
</reference>